<dbReference type="Proteomes" id="UP000196475">
    <property type="component" value="Unassembled WGS sequence"/>
</dbReference>
<reference evidence="5" key="1">
    <citation type="submission" date="2016-06" db="EMBL/GenBank/DDBJ databases">
        <authorList>
            <person name="Nascimento L."/>
            <person name="Pereira R.V."/>
            <person name="Martins L.F."/>
            <person name="Quaggio R.B."/>
            <person name="Silva A.M."/>
            <person name="Setubal J.C."/>
        </authorList>
    </citation>
    <scope>NUCLEOTIDE SEQUENCE [LARGE SCALE GENOMIC DNA]</scope>
</reference>
<evidence type="ECO:0000256" key="2">
    <source>
        <dbReference type="SAM" id="MobiDB-lite"/>
    </source>
</evidence>
<name>A0A1Y3PM41_9BACI</name>
<dbReference type="AlphaFoldDB" id="A0A1Y3PM41"/>
<keyword evidence="3" id="KW-1133">Transmembrane helix</keyword>
<evidence type="ECO:0000256" key="1">
    <source>
        <dbReference type="SAM" id="Coils"/>
    </source>
</evidence>
<evidence type="ECO:0000313" key="4">
    <source>
        <dbReference type="EMBL" id="OUM87217.1"/>
    </source>
</evidence>
<proteinExistence type="predicted"/>
<keyword evidence="1" id="KW-0175">Coiled coil</keyword>
<keyword evidence="3" id="KW-0472">Membrane</keyword>
<protein>
    <submittedName>
        <fullName evidence="4">Uncharacterized protein</fullName>
    </submittedName>
</protein>
<feature type="transmembrane region" description="Helical" evidence="3">
    <location>
        <begin position="20"/>
        <end position="39"/>
    </location>
</feature>
<dbReference type="EMBL" id="LZRT01000079">
    <property type="protein sequence ID" value="OUM87217.1"/>
    <property type="molecule type" value="Genomic_DNA"/>
</dbReference>
<accession>A0A1Y3PM41</accession>
<organism evidence="4 5">
    <name type="scientific">Bacillus thermozeamaize</name>
    <dbReference type="NCBI Taxonomy" id="230954"/>
    <lineage>
        <taxon>Bacteria</taxon>
        <taxon>Bacillati</taxon>
        <taxon>Bacillota</taxon>
        <taxon>Bacilli</taxon>
        <taxon>Bacillales</taxon>
        <taxon>Bacillaceae</taxon>
        <taxon>Bacillus</taxon>
    </lineage>
</organism>
<feature type="coiled-coil region" evidence="1">
    <location>
        <begin position="45"/>
        <end position="72"/>
    </location>
</feature>
<keyword evidence="3" id="KW-0812">Transmembrane</keyword>
<feature type="compositionally biased region" description="Gly residues" evidence="2">
    <location>
        <begin position="244"/>
        <end position="267"/>
    </location>
</feature>
<gene>
    <name evidence="4" type="ORF">BAA01_09110</name>
</gene>
<sequence length="290" mass="31867">MEINLLPQPSPVQRLRSIALLSAAGVLVLANLWFGLNWVSAGNQQRQQEQNLQEANRQLQALQAELQKKYRVETLANQYQVLMDWSNSRPDFQEEIHLLSSLLPKKSFITQVQFLEERKFALQVILPDMESVSTYLRLLEEHPKIEHILVQSVTRQERDASGEGAISYLVPVPVSERGLAARSVDGLMHAFWEKHLRPLLFTGVAYASDNGQDPVDEGSDAGQREQDSGLAGENDPDAIPSPEGGDGGGPNGQGPGGEQGDGRGGQGETHAGPPVVTYQLDLQVTMKRDS</sequence>
<feature type="region of interest" description="Disordered" evidence="2">
    <location>
        <begin position="210"/>
        <end position="290"/>
    </location>
</feature>
<comment type="caution">
    <text evidence="4">The sequence shown here is derived from an EMBL/GenBank/DDBJ whole genome shotgun (WGS) entry which is preliminary data.</text>
</comment>
<evidence type="ECO:0000256" key="3">
    <source>
        <dbReference type="SAM" id="Phobius"/>
    </source>
</evidence>
<evidence type="ECO:0000313" key="5">
    <source>
        <dbReference type="Proteomes" id="UP000196475"/>
    </source>
</evidence>